<dbReference type="AlphaFoldDB" id="A0A2U8BR38"/>
<gene>
    <name evidence="1" type="ORF">Fsol_00007</name>
</gene>
<dbReference type="RefSeq" id="WP_108672873.1">
    <property type="nucleotide sequence ID" value="NZ_CP025989.1"/>
</dbReference>
<protein>
    <submittedName>
        <fullName evidence="1">Uncharacterized protein</fullName>
    </submittedName>
</protein>
<sequence length="144" mass="17212">MIKTSIPLHLFRKIEELLKKHSYNFSSTHEEQHSDEYMNENMKYYFFSELDTIHFTPSITIKVLDIEKTSHFTFDEYLVQIKISIVNEKHKDNEQLLRTILALMLSVNDNNTNITEHSVKTFYENDYNNTEILFTYSAYISQVE</sequence>
<proteinExistence type="predicted"/>
<accession>A0A2U8BR38</accession>
<dbReference type="Proteomes" id="UP000244519">
    <property type="component" value="Chromosome"/>
</dbReference>
<dbReference type="EMBL" id="CP025989">
    <property type="protein sequence ID" value="AWD32823.1"/>
    <property type="molecule type" value="Genomic_DNA"/>
</dbReference>
<evidence type="ECO:0000313" key="1">
    <source>
        <dbReference type="EMBL" id="AWD32823.1"/>
    </source>
</evidence>
<evidence type="ECO:0000313" key="2">
    <source>
        <dbReference type="Proteomes" id="UP000244519"/>
    </source>
</evidence>
<keyword evidence="2" id="KW-1185">Reference proteome</keyword>
<name>A0A2U8BR38_9RICK</name>
<reference evidence="1 2" key="1">
    <citation type="journal article" date="2018" name="Genome Biol. Evol.">
        <title>The Genome Sequence of "Candidatus Fokinia solitaria": Insights on Reductive Evolution in Rickettsiales.</title>
        <authorList>
            <person name="Floriano A.M."/>
            <person name="Castelli M."/>
            <person name="Krenek S."/>
            <person name="Berendonk T.U."/>
            <person name="Bazzocchi C."/>
            <person name="Petroni G."/>
            <person name="Sassera D."/>
        </authorList>
    </citation>
    <scope>NUCLEOTIDE SEQUENCE [LARGE SCALE GENOMIC DNA]</scope>
    <source>
        <strain evidence="1">Rio ETE_ALG 3VII</strain>
    </source>
</reference>
<dbReference type="KEGG" id="fso:Fsol_00007"/>
<organism evidence="1 2">
    <name type="scientific">Candidatus Fokinia solitaria</name>
    <dbReference type="NCBI Taxonomy" id="1802984"/>
    <lineage>
        <taxon>Bacteria</taxon>
        <taxon>Pseudomonadati</taxon>
        <taxon>Pseudomonadota</taxon>
        <taxon>Alphaproteobacteria</taxon>
        <taxon>Rickettsiales</taxon>
        <taxon>Candidatus Midichloriaceae</taxon>
        <taxon>Candidatus Fokinia</taxon>
    </lineage>
</organism>